<keyword evidence="6" id="KW-0998">Cell outer membrane</keyword>
<evidence type="ECO:0000313" key="9">
    <source>
        <dbReference type="EMBL" id="ABF39253.1"/>
    </source>
</evidence>
<keyword evidence="10" id="KW-1185">Reference proteome</keyword>
<dbReference type="InterPro" id="IPR010827">
    <property type="entry name" value="BamA/TamA_POTRA"/>
</dbReference>
<protein>
    <recommendedName>
        <fullName evidence="7">Outer membrane protein assembly factor BamA</fullName>
    </recommendedName>
</protein>
<dbReference type="Gene3D" id="2.40.160.50">
    <property type="entry name" value="membrane protein fhac: a member of the omp85/tpsb transporter family"/>
    <property type="match status" value="1"/>
</dbReference>
<sequence>MTLLFCGIAQAQEGVIVDIRVHGNRRIPADTVKSRMFTHAGDVYDQSSLERDFNALWNAGYFDDLRLEREQTDKGWIIHVYVKEKPTIREIKYEGLNSVTQSDVLDKFKERKVGLSQESQYDPTRVKRAEVVLKELLASHGRQFATIRTEVRPIPPAAVSITFVVKEGPKVKVGKIIFEGNAHVKARELRAAMKNLKPIGIPKSIFLENLFARTFDSTKLEEDAERVRYDYQTRGYFKAIVGDPKTKIRDVSGIKWYMPWKKTDGKVVDITMPIEEGDRYKLKEITFSGNKAISNTRALREIFKMKDGDWFDAELVRKGLDDLKKAYGEFGYINATAVPDTQFDDVNKSITLKVDLDEGKQFSVRRIEFVGNTTTRDKVIRRELALEEGGIYNSRLWEMSLLRLNQLQYFEPLKAETDSETKQNNQDNTIDLTLKVREKGKNSIGLTGGVSGLAGSFIGVNYTTNNLLGKGETLQLEANVGQFERNIQFGFTEPYAFDRPLQLGAVVFSSKYDYNYAKQLALSTGQQLNLSQSVQDTLQNYSQSTTGFTLSSSYPLHRSFKRVGLSYTFSDSSVQTFSTASTQYFQYLAFRSVTGPNALEGILTSKVTPSFTWNRIDNPQRPHRGSSFFLAADISGLGGNVQMIRPVTEYKRFIPVNKGRNVFGFRVQGSFVTGYGGNVAPPFERFYMGGENDLRGFDIRSVSPTAFLTDFTSIALTNPDGTTVPIDPAHPNKGAYTIAIPVQRIIYPGGDTSVVTNLEYRVPIAGPVTIAAFVDTGWDMVLRNDQLRISDQQYSTLTNTIFGCVYNPLIPLTVGCTGGGDASHFLTGLSQNITPIDKTNYQTRMSTGLELQVIMPIVNAPFRIYYAYNPFRLDTTTTTPSPITRSMFPDGAAGDYTYKQAISLYNPTYVLREPLKTFRFTVATTF</sequence>
<comment type="subcellular location">
    <subcellularLocation>
        <location evidence="1">Membrane</location>
    </subcellularLocation>
</comment>
<dbReference type="STRING" id="204669.Acid345_0248"/>
<dbReference type="InterPro" id="IPR000184">
    <property type="entry name" value="Bac_surfAg_D15"/>
</dbReference>
<evidence type="ECO:0000256" key="6">
    <source>
        <dbReference type="ARBA" id="ARBA00023237"/>
    </source>
</evidence>
<dbReference type="NCBIfam" id="TIGR03303">
    <property type="entry name" value="OM_YaeT"/>
    <property type="match status" value="1"/>
</dbReference>
<feature type="domain" description="POTRA" evidence="8">
    <location>
        <begin position="362"/>
        <end position="439"/>
    </location>
</feature>
<organism evidence="9 10">
    <name type="scientific">Koribacter versatilis (strain Ellin345)</name>
    <dbReference type="NCBI Taxonomy" id="204669"/>
    <lineage>
        <taxon>Bacteria</taxon>
        <taxon>Pseudomonadati</taxon>
        <taxon>Acidobacteriota</taxon>
        <taxon>Terriglobia</taxon>
        <taxon>Terriglobales</taxon>
        <taxon>Candidatus Korobacteraceae</taxon>
        <taxon>Candidatus Korobacter</taxon>
    </lineage>
</organism>
<reference evidence="9 10" key="1">
    <citation type="journal article" date="2009" name="Appl. Environ. Microbiol.">
        <title>Three genomes from the phylum Acidobacteria provide insight into the lifestyles of these microorganisms in soils.</title>
        <authorList>
            <person name="Ward N.L."/>
            <person name="Challacombe J.F."/>
            <person name="Janssen P.H."/>
            <person name="Henrissat B."/>
            <person name="Coutinho P.M."/>
            <person name="Wu M."/>
            <person name="Xie G."/>
            <person name="Haft D.H."/>
            <person name="Sait M."/>
            <person name="Badger J."/>
            <person name="Barabote R.D."/>
            <person name="Bradley B."/>
            <person name="Brettin T.S."/>
            <person name="Brinkac L.M."/>
            <person name="Bruce D."/>
            <person name="Creasy T."/>
            <person name="Daugherty S.C."/>
            <person name="Davidsen T.M."/>
            <person name="DeBoy R.T."/>
            <person name="Detter J.C."/>
            <person name="Dodson R.J."/>
            <person name="Durkin A.S."/>
            <person name="Ganapathy A."/>
            <person name="Gwinn-Giglio M."/>
            <person name="Han C.S."/>
            <person name="Khouri H."/>
            <person name="Kiss H."/>
            <person name="Kothari S.P."/>
            <person name="Madupu R."/>
            <person name="Nelson K.E."/>
            <person name="Nelson W.C."/>
            <person name="Paulsen I."/>
            <person name="Penn K."/>
            <person name="Ren Q."/>
            <person name="Rosovitz M.J."/>
            <person name="Selengut J.D."/>
            <person name="Shrivastava S."/>
            <person name="Sullivan S.A."/>
            <person name="Tapia R."/>
            <person name="Thompson L.S."/>
            <person name="Watkins K.L."/>
            <person name="Yang Q."/>
            <person name="Yu C."/>
            <person name="Zafar N."/>
            <person name="Zhou L."/>
            <person name="Kuske C.R."/>
        </authorList>
    </citation>
    <scope>NUCLEOTIDE SEQUENCE [LARGE SCALE GENOMIC DNA]</scope>
    <source>
        <strain evidence="9 10">Ellin345</strain>
    </source>
</reference>
<dbReference type="EnsemblBacteria" id="ABF39253">
    <property type="protein sequence ID" value="ABF39253"/>
    <property type="gene ID" value="Acid345_0248"/>
</dbReference>
<keyword evidence="4" id="KW-0677">Repeat</keyword>
<evidence type="ECO:0000313" key="10">
    <source>
        <dbReference type="Proteomes" id="UP000002432"/>
    </source>
</evidence>
<accession>Q1IV47</accession>
<proteinExistence type="predicted"/>
<dbReference type="Pfam" id="PF01103">
    <property type="entry name" value="Omp85"/>
    <property type="match status" value="1"/>
</dbReference>
<dbReference type="PROSITE" id="PS51779">
    <property type="entry name" value="POTRA"/>
    <property type="match status" value="2"/>
</dbReference>
<keyword evidence="5" id="KW-0472">Membrane</keyword>
<dbReference type="PANTHER" id="PTHR12815:SF18">
    <property type="entry name" value="SORTING AND ASSEMBLY MACHINERY COMPONENT 50 HOMOLOG"/>
    <property type="match status" value="1"/>
</dbReference>
<dbReference type="GO" id="GO:0071709">
    <property type="term" value="P:membrane assembly"/>
    <property type="evidence" value="ECO:0007669"/>
    <property type="project" value="InterPro"/>
</dbReference>
<dbReference type="InterPro" id="IPR023707">
    <property type="entry name" value="OM_assembly_BamA"/>
</dbReference>
<dbReference type="HOGENOM" id="CLU_007664_1_1_0"/>
<evidence type="ECO:0000256" key="4">
    <source>
        <dbReference type="ARBA" id="ARBA00022737"/>
    </source>
</evidence>
<evidence type="ECO:0000256" key="3">
    <source>
        <dbReference type="ARBA" id="ARBA00022692"/>
    </source>
</evidence>
<dbReference type="InterPro" id="IPR034746">
    <property type="entry name" value="POTRA"/>
</dbReference>
<dbReference type="KEGG" id="aba:Acid345_0248"/>
<dbReference type="eggNOG" id="COG4775">
    <property type="taxonomic scope" value="Bacteria"/>
</dbReference>
<gene>
    <name evidence="9" type="ordered locus">Acid345_0248</name>
</gene>
<dbReference type="EMBL" id="CP000360">
    <property type="protein sequence ID" value="ABF39253.1"/>
    <property type="molecule type" value="Genomic_DNA"/>
</dbReference>
<name>Q1IV47_KORVE</name>
<dbReference type="InterPro" id="IPR039910">
    <property type="entry name" value="D15-like"/>
</dbReference>
<feature type="domain" description="POTRA" evidence="8">
    <location>
        <begin position="280"/>
        <end position="359"/>
    </location>
</feature>
<dbReference type="PANTHER" id="PTHR12815">
    <property type="entry name" value="SORTING AND ASSEMBLY MACHINERY SAMM50 PROTEIN FAMILY MEMBER"/>
    <property type="match status" value="1"/>
</dbReference>
<keyword evidence="3" id="KW-0812">Transmembrane</keyword>
<dbReference type="AlphaFoldDB" id="Q1IV47"/>
<evidence type="ECO:0000256" key="7">
    <source>
        <dbReference type="NCBIfam" id="TIGR03303"/>
    </source>
</evidence>
<evidence type="ECO:0000256" key="2">
    <source>
        <dbReference type="ARBA" id="ARBA00022452"/>
    </source>
</evidence>
<evidence type="ECO:0000256" key="5">
    <source>
        <dbReference type="ARBA" id="ARBA00023136"/>
    </source>
</evidence>
<evidence type="ECO:0000259" key="8">
    <source>
        <dbReference type="PROSITE" id="PS51779"/>
    </source>
</evidence>
<dbReference type="Gene3D" id="3.10.20.310">
    <property type="entry name" value="membrane protein fhac"/>
    <property type="match status" value="5"/>
</dbReference>
<dbReference type="Proteomes" id="UP000002432">
    <property type="component" value="Chromosome"/>
</dbReference>
<dbReference type="GO" id="GO:0009279">
    <property type="term" value="C:cell outer membrane"/>
    <property type="evidence" value="ECO:0007669"/>
    <property type="project" value="UniProtKB-UniRule"/>
</dbReference>
<dbReference type="Pfam" id="PF07244">
    <property type="entry name" value="POTRA"/>
    <property type="match status" value="5"/>
</dbReference>
<keyword evidence="2" id="KW-1134">Transmembrane beta strand</keyword>
<dbReference type="PIRSF" id="PIRSF006076">
    <property type="entry name" value="OM_assembly_OMP85"/>
    <property type="match status" value="1"/>
</dbReference>
<evidence type="ECO:0000256" key="1">
    <source>
        <dbReference type="ARBA" id="ARBA00004370"/>
    </source>
</evidence>